<dbReference type="RefSeq" id="XP_024716386.1">
    <property type="nucleotide sequence ID" value="XM_024864076.1"/>
</dbReference>
<dbReference type="AlphaFoldDB" id="A0A2T3ANZ9"/>
<dbReference type="Proteomes" id="UP000241818">
    <property type="component" value="Unassembled WGS sequence"/>
</dbReference>
<feature type="region of interest" description="Disordered" evidence="1">
    <location>
        <begin position="113"/>
        <end position="162"/>
    </location>
</feature>
<protein>
    <submittedName>
        <fullName evidence="2">Uncharacterized protein</fullName>
    </submittedName>
</protein>
<feature type="compositionally biased region" description="Basic and acidic residues" evidence="1">
    <location>
        <begin position="152"/>
        <end position="162"/>
    </location>
</feature>
<evidence type="ECO:0000313" key="3">
    <source>
        <dbReference type="Proteomes" id="UP000241818"/>
    </source>
</evidence>
<evidence type="ECO:0000256" key="1">
    <source>
        <dbReference type="SAM" id="MobiDB-lite"/>
    </source>
</evidence>
<dbReference type="EMBL" id="KZ679020">
    <property type="protein sequence ID" value="PSS06656.1"/>
    <property type="molecule type" value="Genomic_DNA"/>
</dbReference>
<gene>
    <name evidence="2" type="ORF">M430DRAFT_194491</name>
</gene>
<keyword evidence="3" id="KW-1185">Reference proteome</keyword>
<feature type="region of interest" description="Disordered" evidence="1">
    <location>
        <begin position="78"/>
        <end position="98"/>
    </location>
</feature>
<sequence>MSAERRLHHTHRSATNLITVCENPICRILNYLEVLINTTRDSWTESEVRAELRRVDRWEDQGVMNYTPASREQAMKLRGLGTRKERKQAKREDRRKARAEDAFIRELSAFGLGSGEKDDAKERRHQRREKKIRKRERMTLQESQDGRGNAEVGDHDDMHMKM</sequence>
<reference evidence="2 3" key="1">
    <citation type="journal article" date="2018" name="New Phytol.">
        <title>Comparative genomics and transcriptomics depict ericoid mycorrhizal fungi as versatile saprotrophs and plant mutualists.</title>
        <authorList>
            <person name="Martino E."/>
            <person name="Morin E."/>
            <person name="Grelet G.A."/>
            <person name="Kuo A."/>
            <person name="Kohler A."/>
            <person name="Daghino S."/>
            <person name="Barry K.W."/>
            <person name="Cichocki N."/>
            <person name="Clum A."/>
            <person name="Dockter R.B."/>
            <person name="Hainaut M."/>
            <person name="Kuo R.C."/>
            <person name="LaButti K."/>
            <person name="Lindahl B.D."/>
            <person name="Lindquist E.A."/>
            <person name="Lipzen A."/>
            <person name="Khouja H.R."/>
            <person name="Magnuson J."/>
            <person name="Murat C."/>
            <person name="Ohm R.A."/>
            <person name="Singer S.W."/>
            <person name="Spatafora J.W."/>
            <person name="Wang M."/>
            <person name="Veneault-Fourrey C."/>
            <person name="Henrissat B."/>
            <person name="Grigoriev I.V."/>
            <person name="Martin F.M."/>
            <person name="Perotto S."/>
        </authorList>
    </citation>
    <scope>NUCLEOTIDE SEQUENCE [LARGE SCALE GENOMIC DNA]</scope>
    <source>
        <strain evidence="2 3">ATCC 22711</strain>
    </source>
</reference>
<name>A0A2T3ANZ9_AMORE</name>
<proteinExistence type="predicted"/>
<feature type="compositionally biased region" description="Basic residues" evidence="1">
    <location>
        <begin position="123"/>
        <end position="136"/>
    </location>
</feature>
<dbReference type="InParanoid" id="A0A2T3ANZ9"/>
<organism evidence="2 3">
    <name type="scientific">Amorphotheca resinae ATCC 22711</name>
    <dbReference type="NCBI Taxonomy" id="857342"/>
    <lineage>
        <taxon>Eukaryota</taxon>
        <taxon>Fungi</taxon>
        <taxon>Dikarya</taxon>
        <taxon>Ascomycota</taxon>
        <taxon>Pezizomycotina</taxon>
        <taxon>Leotiomycetes</taxon>
        <taxon>Helotiales</taxon>
        <taxon>Amorphothecaceae</taxon>
        <taxon>Amorphotheca</taxon>
    </lineage>
</organism>
<accession>A0A2T3ANZ9</accession>
<evidence type="ECO:0000313" key="2">
    <source>
        <dbReference type="EMBL" id="PSS06656.1"/>
    </source>
</evidence>
<dbReference type="GeneID" id="36572157"/>